<dbReference type="SUPFAM" id="SSF56954">
    <property type="entry name" value="Outer membrane efflux proteins (OEP)"/>
    <property type="match status" value="1"/>
</dbReference>
<dbReference type="Gene3D" id="1.20.1600.10">
    <property type="entry name" value="Outer membrane efflux proteins (OEP)"/>
    <property type="match status" value="1"/>
</dbReference>
<reference evidence="4" key="1">
    <citation type="submission" date="2019-03" db="EMBL/GenBank/DDBJ databases">
        <title>Aquabacterium pictum sp.nov., the first bacteriochlorophyll a-containing freshwater bacterium in the genus Aquabacterium of the class Betaproteobacteria.</title>
        <authorList>
            <person name="Hirose S."/>
            <person name="Tank M."/>
            <person name="Hara E."/>
            <person name="Tamaki H."/>
            <person name="Takaichi S."/>
            <person name="Haruta S."/>
            <person name="Hanada S."/>
        </authorList>
    </citation>
    <scope>NUCLEOTIDE SEQUENCE [LARGE SCALE GENOMIC DNA]</scope>
    <source>
        <strain evidence="4">W35</strain>
    </source>
</reference>
<name>A0A480ALC8_9BURK</name>
<dbReference type="Gene3D" id="2.20.200.10">
    <property type="entry name" value="Outer membrane efflux proteins (OEP)"/>
    <property type="match status" value="1"/>
</dbReference>
<comment type="subcellular location">
    <subcellularLocation>
        <location evidence="2">Cell membrane</location>
        <topology evidence="2">Lipid-anchor</topology>
    </subcellularLocation>
</comment>
<dbReference type="NCBIfam" id="TIGR01845">
    <property type="entry name" value="outer_NodT"/>
    <property type="match status" value="1"/>
</dbReference>
<sequence length="472" mass="47744">MPAALLGCALLLAGCASPPTAAPGPTLANLPTAWAGAPSAPLAAAERQALLAWWQQFDDPQLSALVTQALAANTGVRSAQAALRQARALQDVAAAGLGPTLTASADAQRSRASNNSSNRFGASLDASWEADLFGGRRSALDASTATAEASEASLGATQVSLAAEVALAYINLRSGQARLAIAEANLASQQETLQITRWRLQAGLVDSLAAEQAQAAAEQTRASLPPLQTAVAQARHALAVLTGQPPAALDAALAATAPVPQPAATLALAGPADTLRQRPDVRAAERRLAAAWATLAQADAALRPSLRLSGSLGLSALTLGSLTSGSAVAGALLAGISLPVFDGGALRSQQRAQQAAVEQAQEAWRASVLTALQEVEDALVALRGDRARVQRLQAAAAAATNAATLANQRFRSGLVDFQTVLDTQRSQLGAQDSLASAGADVAAGHVRLYKSLGGGWAGSPTDMPAAANTPTP</sequence>
<dbReference type="GO" id="GO:0005886">
    <property type="term" value="C:plasma membrane"/>
    <property type="evidence" value="ECO:0007669"/>
    <property type="project" value="UniProtKB-SubCell"/>
</dbReference>
<accession>A0A480ALC8</accession>
<comment type="similarity">
    <text evidence="1 2">Belongs to the outer membrane factor (OMF) (TC 1.B.17) family.</text>
</comment>
<keyword evidence="2" id="KW-0472">Membrane</keyword>
<feature type="chain" id="PRO_5019613410" description="RND transporter" evidence="2">
    <location>
        <begin position="22"/>
        <end position="472"/>
    </location>
</feature>
<feature type="signal peptide" evidence="2">
    <location>
        <begin position="1"/>
        <end position="21"/>
    </location>
</feature>
<protein>
    <recommendedName>
        <fullName evidence="5">RND transporter</fullName>
    </recommendedName>
</protein>
<comment type="caution">
    <text evidence="3">The sequence shown here is derived from an EMBL/GenBank/DDBJ whole genome shotgun (WGS) entry which is preliminary data.</text>
</comment>
<dbReference type="Proteomes" id="UP000301751">
    <property type="component" value="Unassembled WGS sequence"/>
</dbReference>
<evidence type="ECO:0000256" key="1">
    <source>
        <dbReference type="ARBA" id="ARBA00007613"/>
    </source>
</evidence>
<evidence type="ECO:0000256" key="2">
    <source>
        <dbReference type="RuleBase" id="RU362097"/>
    </source>
</evidence>
<keyword evidence="2" id="KW-0449">Lipoprotein</keyword>
<keyword evidence="2" id="KW-0564">Palmitate</keyword>
<evidence type="ECO:0000313" key="3">
    <source>
        <dbReference type="EMBL" id="GCL62203.1"/>
    </source>
</evidence>
<gene>
    <name evidence="3" type="ORF">AQPW35_12840</name>
</gene>
<evidence type="ECO:0008006" key="5">
    <source>
        <dbReference type="Google" id="ProtNLM"/>
    </source>
</evidence>
<dbReference type="InterPro" id="IPR003423">
    <property type="entry name" value="OMP_efflux"/>
</dbReference>
<keyword evidence="2" id="KW-0732">Signal</keyword>
<dbReference type="AlphaFoldDB" id="A0A480ALC8"/>
<dbReference type="Pfam" id="PF02321">
    <property type="entry name" value="OEP"/>
    <property type="match status" value="2"/>
</dbReference>
<organism evidence="3 4">
    <name type="scientific">Pseudaquabacterium pictum</name>
    <dbReference type="NCBI Taxonomy" id="2315236"/>
    <lineage>
        <taxon>Bacteria</taxon>
        <taxon>Pseudomonadati</taxon>
        <taxon>Pseudomonadota</taxon>
        <taxon>Betaproteobacteria</taxon>
        <taxon>Burkholderiales</taxon>
        <taxon>Sphaerotilaceae</taxon>
        <taxon>Pseudaquabacterium</taxon>
    </lineage>
</organism>
<dbReference type="GO" id="GO:0015562">
    <property type="term" value="F:efflux transmembrane transporter activity"/>
    <property type="evidence" value="ECO:0007669"/>
    <property type="project" value="InterPro"/>
</dbReference>
<dbReference type="InterPro" id="IPR010131">
    <property type="entry name" value="MdtP/NodT-like"/>
</dbReference>
<dbReference type="PANTHER" id="PTHR30203">
    <property type="entry name" value="OUTER MEMBRANE CATION EFFLUX PROTEIN"/>
    <property type="match status" value="1"/>
</dbReference>
<dbReference type="EMBL" id="BJCL01000002">
    <property type="protein sequence ID" value="GCL62203.1"/>
    <property type="molecule type" value="Genomic_DNA"/>
</dbReference>
<evidence type="ECO:0000313" key="4">
    <source>
        <dbReference type="Proteomes" id="UP000301751"/>
    </source>
</evidence>
<proteinExistence type="inferred from homology"/>
<dbReference type="PANTHER" id="PTHR30203:SF25">
    <property type="entry name" value="OUTER MEMBRANE PROTEIN-RELATED"/>
    <property type="match status" value="1"/>
</dbReference>
<dbReference type="RefSeq" id="WP_228026975.1">
    <property type="nucleotide sequence ID" value="NZ_BJCL01000002.1"/>
</dbReference>
<keyword evidence="2" id="KW-0812">Transmembrane</keyword>
<keyword evidence="2" id="KW-1134">Transmembrane beta strand</keyword>
<keyword evidence="4" id="KW-1185">Reference proteome</keyword>